<gene>
    <name evidence="6" type="ORF">H8S23_11430</name>
</gene>
<keyword evidence="2" id="KW-0238">DNA-binding</keyword>
<proteinExistence type="predicted"/>
<evidence type="ECO:0000256" key="4">
    <source>
        <dbReference type="PROSITE-ProRule" id="PRU00169"/>
    </source>
</evidence>
<evidence type="ECO:0000259" key="5">
    <source>
        <dbReference type="PROSITE" id="PS50110"/>
    </source>
</evidence>
<dbReference type="InterPro" id="IPR001789">
    <property type="entry name" value="Sig_transdc_resp-reg_receiver"/>
</dbReference>
<dbReference type="GO" id="GO:0005737">
    <property type="term" value="C:cytoplasm"/>
    <property type="evidence" value="ECO:0007669"/>
    <property type="project" value="InterPro"/>
</dbReference>
<name>A0A923IBU4_9FIRM</name>
<dbReference type="SMART" id="SM00448">
    <property type="entry name" value="REC"/>
    <property type="match status" value="1"/>
</dbReference>
<dbReference type="GO" id="GO:0005509">
    <property type="term" value="F:calcium ion binding"/>
    <property type="evidence" value="ECO:0007669"/>
    <property type="project" value="InterPro"/>
</dbReference>
<dbReference type="Proteomes" id="UP000659630">
    <property type="component" value="Unassembled WGS sequence"/>
</dbReference>
<organism evidence="6 7">
    <name type="scientific">Anaerofilum hominis</name>
    <dbReference type="NCBI Taxonomy" id="2763016"/>
    <lineage>
        <taxon>Bacteria</taxon>
        <taxon>Bacillati</taxon>
        <taxon>Bacillota</taxon>
        <taxon>Clostridia</taxon>
        <taxon>Eubacteriales</taxon>
        <taxon>Oscillospiraceae</taxon>
        <taxon>Anaerofilum</taxon>
    </lineage>
</organism>
<dbReference type="InterPro" id="IPR016032">
    <property type="entry name" value="Sig_transdc_resp-reg_C-effctor"/>
</dbReference>
<dbReference type="GO" id="GO:0000160">
    <property type="term" value="P:phosphorelay signal transduction system"/>
    <property type="evidence" value="ECO:0007669"/>
    <property type="project" value="InterPro"/>
</dbReference>
<reference evidence="6" key="1">
    <citation type="submission" date="2020-08" db="EMBL/GenBank/DDBJ databases">
        <title>Genome public.</title>
        <authorList>
            <person name="Liu C."/>
            <person name="Sun Q."/>
        </authorList>
    </citation>
    <scope>NUCLEOTIDE SEQUENCE</scope>
    <source>
        <strain evidence="6">BX8</strain>
    </source>
</reference>
<sequence length="277" mass="30310">MAPHTILLIEDDEKECSLFADYIGSMEDFVLVGVADGQASGLTLLVEQHPEIVLLDLRLRQGDGTGFLAALKQLRLPFKPLVIVASGLLTSRTEQAVLRLGADYCIGKDNRDWSPRGVIGILRNFLPLVPSGAQLRANEGAISPDLQEAELRRLISLTLARVGISTGDKANRVLVEMILPVREALKKGAPPPDLKNTVYPLAAKQLGKSPATMERSIRAALKSAWKTIPPDDLRQYYDFPLGTLEDYPSPRDFIFNFTSANFCGCAVASRAPQDKKD</sequence>
<dbReference type="InterPro" id="IPR011006">
    <property type="entry name" value="CheY-like_superfamily"/>
</dbReference>
<feature type="modified residue" description="4-aspartylphosphate" evidence="4">
    <location>
        <position position="56"/>
    </location>
</feature>
<dbReference type="Pfam" id="PF00072">
    <property type="entry name" value="Response_reg"/>
    <property type="match status" value="1"/>
</dbReference>
<dbReference type="AlphaFoldDB" id="A0A923IBU4"/>
<dbReference type="SUPFAM" id="SSF52172">
    <property type="entry name" value="CheY-like"/>
    <property type="match status" value="1"/>
</dbReference>
<dbReference type="GO" id="GO:0003700">
    <property type="term" value="F:DNA-binding transcription factor activity"/>
    <property type="evidence" value="ECO:0007669"/>
    <property type="project" value="InterPro"/>
</dbReference>
<evidence type="ECO:0000313" key="7">
    <source>
        <dbReference type="Proteomes" id="UP000659630"/>
    </source>
</evidence>
<feature type="domain" description="Response regulatory" evidence="5">
    <location>
        <begin position="5"/>
        <end position="123"/>
    </location>
</feature>
<protein>
    <recommendedName>
        <fullName evidence="1">Stage 0 sporulation protein A homolog</fullName>
    </recommendedName>
</protein>
<comment type="caution">
    <text evidence="6">The sequence shown here is derived from an EMBL/GenBank/DDBJ whole genome shotgun (WGS) entry which is preliminary data.</text>
</comment>
<dbReference type="EMBL" id="JACONZ010000004">
    <property type="protein sequence ID" value="MBC5582118.1"/>
    <property type="molecule type" value="Genomic_DNA"/>
</dbReference>
<comment type="function">
    <text evidence="3">May play the central regulatory role in sporulation. It may be an element of the effector pathway responsible for the activation of sporulation genes in response to nutritional stress. Spo0A may act in concert with spo0H (a sigma factor) to control the expression of some genes that are critical to the sporulation process.</text>
</comment>
<evidence type="ECO:0000256" key="1">
    <source>
        <dbReference type="ARBA" id="ARBA00018672"/>
    </source>
</evidence>
<dbReference type="Gene3D" id="1.10.10.10">
    <property type="entry name" value="Winged helix-like DNA-binding domain superfamily/Winged helix DNA-binding domain"/>
    <property type="match status" value="1"/>
</dbReference>
<keyword evidence="7" id="KW-1185">Reference proteome</keyword>
<evidence type="ECO:0000313" key="6">
    <source>
        <dbReference type="EMBL" id="MBC5582118.1"/>
    </source>
</evidence>
<dbReference type="GO" id="GO:0042173">
    <property type="term" value="P:regulation of sporulation resulting in formation of a cellular spore"/>
    <property type="evidence" value="ECO:0007669"/>
    <property type="project" value="InterPro"/>
</dbReference>
<dbReference type="Gene3D" id="3.40.50.2300">
    <property type="match status" value="1"/>
</dbReference>
<accession>A0A923IBU4</accession>
<dbReference type="RefSeq" id="WP_186888466.1">
    <property type="nucleotide sequence ID" value="NZ_JACONZ010000004.1"/>
</dbReference>
<evidence type="ECO:0000256" key="2">
    <source>
        <dbReference type="ARBA" id="ARBA00023125"/>
    </source>
</evidence>
<dbReference type="SUPFAM" id="SSF46894">
    <property type="entry name" value="C-terminal effector domain of the bipartite response regulators"/>
    <property type="match status" value="1"/>
</dbReference>
<keyword evidence="4" id="KW-0597">Phosphoprotein</keyword>
<evidence type="ECO:0000256" key="3">
    <source>
        <dbReference type="ARBA" id="ARBA00024867"/>
    </source>
</evidence>
<dbReference type="PROSITE" id="PS50110">
    <property type="entry name" value="RESPONSE_REGULATORY"/>
    <property type="match status" value="1"/>
</dbReference>
<dbReference type="GO" id="GO:0003677">
    <property type="term" value="F:DNA binding"/>
    <property type="evidence" value="ECO:0007669"/>
    <property type="project" value="UniProtKB-KW"/>
</dbReference>
<dbReference type="InterPro" id="IPR036388">
    <property type="entry name" value="WH-like_DNA-bd_sf"/>
</dbReference>